<dbReference type="EMBL" id="JADOXO010000777">
    <property type="protein sequence ID" value="KAF9800438.1"/>
    <property type="molecule type" value="Genomic_DNA"/>
</dbReference>
<organism evidence="2 3">
    <name type="scientific">Rhodonia placenta</name>
    <dbReference type="NCBI Taxonomy" id="104341"/>
    <lineage>
        <taxon>Eukaryota</taxon>
        <taxon>Fungi</taxon>
        <taxon>Dikarya</taxon>
        <taxon>Basidiomycota</taxon>
        <taxon>Agaricomycotina</taxon>
        <taxon>Agaricomycetes</taxon>
        <taxon>Polyporales</taxon>
        <taxon>Adustoporiaceae</taxon>
        <taxon>Rhodonia</taxon>
    </lineage>
</organism>
<sequence length="277" mass="31254">MRLSGQQTRPSTTTSVFLRQQDDRVLTKLIRLDNLKVAHRFQLLLPCNIRAQHNKFIPRAIPNATPDSIPFPPSHSAKHYHPGRLAAQPWLDTEGKLQTMWIVSTLGCGKEAPGHLEQECGSRPMKRHVSAPPEEPAQCVGVVVDNMFIEGIMNEAKEKQTKAVPVPPPSGTNPVPQTNPIAGPSRPRPDTPVVFRRVDPDWTPDTTPWTWDNPWPRQEHLSGEEWKDVGRNARGEWFNEDQDNGVDWELFGDGEHLHNGVHAHFVLGIVPLRLFLH</sequence>
<proteinExistence type="predicted"/>
<dbReference type="Proteomes" id="UP000639403">
    <property type="component" value="Unassembled WGS sequence"/>
</dbReference>
<gene>
    <name evidence="2" type="ORF">IEO21_10364</name>
</gene>
<evidence type="ECO:0000313" key="3">
    <source>
        <dbReference type="Proteomes" id="UP000639403"/>
    </source>
</evidence>
<reference evidence="2" key="1">
    <citation type="submission" date="2020-11" db="EMBL/GenBank/DDBJ databases">
        <authorList>
            <person name="Koelle M."/>
            <person name="Horta M.A.C."/>
            <person name="Nowrousian M."/>
            <person name="Ohm R.A."/>
            <person name="Benz P."/>
            <person name="Pilgard A."/>
        </authorList>
    </citation>
    <scope>NUCLEOTIDE SEQUENCE</scope>
    <source>
        <strain evidence="2">FPRL280</strain>
    </source>
</reference>
<accession>A0A8H7NSK9</accession>
<dbReference type="AlphaFoldDB" id="A0A8H7NSK9"/>
<evidence type="ECO:0000256" key="1">
    <source>
        <dbReference type="SAM" id="MobiDB-lite"/>
    </source>
</evidence>
<name>A0A8H7NSK9_9APHY</name>
<feature type="region of interest" description="Disordered" evidence="1">
    <location>
        <begin position="159"/>
        <end position="192"/>
    </location>
</feature>
<evidence type="ECO:0000313" key="2">
    <source>
        <dbReference type="EMBL" id="KAF9800438.1"/>
    </source>
</evidence>
<protein>
    <submittedName>
        <fullName evidence="2">Uncharacterized protein</fullName>
    </submittedName>
</protein>
<reference evidence="2" key="2">
    <citation type="journal article" name="Front. Microbiol.">
        <title>Degradative Capacity of Two Strains of Rhodonia placenta: From Phenotype to Genotype.</title>
        <authorList>
            <person name="Kolle M."/>
            <person name="Horta M.A.C."/>
            <person name="Nowrousian M."/>
            <person name="Ohm R.A."/>
            <person name="Benz J.P."/>
            <person name="Pilgard A."/>
        </authorList>
    </citation>
    <scope>NUCLEOTIDE SEQUENCE</scope>
    <source>
        <strain evidence="2">FPRL280</strain>
    </source>
</reference>
<comment type="caution">
    <text evidence="2">The sequence shown here is derived from an EMBL/GenBank/DDBJ whole genome shotgun (WGS) entry which is preliminary data.</text>
</comment>